<name>A0A2M7ALL3_UNCKA</name>
<proteinExistence type="predicted"/>
<dbReference type="AlphaFoldDB" id="A0A2M7ALL3"/>
<feature type="region of interest" description="Disordered" evidence="1">
    <location>
        <begin position="172"/>
        <end position="223"/>
    </location>
</feature>
<feature type="compositionally biased region" description="Basic residues" evidence="1">
    <location>
        <begin position="211"/>
        <end position="223"/>
    </location>
</feature>
<comment type="caution">
    <text evidence="3">The sequence shown here is derived from an EMBL/GenBank/DDBJ whole genome shotgun (WGS) entry which is preliminary data.</text>
</comment>
<dbReference type="PANTHER" id="PTHR43830">
    <property type="entry name" value="PROTEIN PSP1"/>
    <property type="match status" value="1"/>
</dbReference>
<evidence type="ECO:0000256" key="1">
    <source>
        <dbReference type="SAM" id="MobiDB-lite"/>
    </source>
</evidence>
<evidence type="ECO:0000313" key="4">
    <source>
        <dbReference type="Proteomes" id="UP000229916"/>
    </source>
</evidence>
<dbReference type="NCBIfam" id="NF041131">
    <property type="entry name" value="RicT_YaaT_fam"/>
    <property type="match status" value="1"/>
</dbReference>
<sequence length="223" mass="25087">MVYDQKHQALADDKSPCADIKTINRLIEKHDLPMKLVQIKRERGNLTVYFSADNRVDFRNLARELNTTFGEPVRLHQVGSRDEAKMIGGIGPCQKPLCCKTFLSKFESIPQTLIKKQGLTSNLAQSTGICGKLMCCLTFELQEKLPVKQGEENLKVDEKLKLEKPISVIEENPISAPSSPAISAPVEKKKHPVQPDKEDGEKTFPPQTTKKVVRKLQIKKVKK</sequence>
<feature type="domain" description="PSP1 C-terminal" evidence="2">
    <location>
        <begin position="1"/>
        <end position="78"/>
    </location>
</feature>
<dbReference type="PROSITE" id="PS51411">
    <property type="entry name" value="PSP1_C"/>
    <property type="match status" value="1"/>
</dbReference>
<dbReference type="Proteomes" id="UP000229916">
    <property type="component" value="Unassembled WGS sequence"/>
</dbReference>
<reference evidence="4" key="1">
    <citation type="submission" date="2017-09" db="EMBL/GenBank/DDBJ databases">
        <title>Depth-based differentiation of microbial function through sediment-hosted aquifers and enrichment of novel symbionts in the deep terrestrial subsurface.</title>
        <authorList>
            <person name="Probst A.J."/>
            <person name="Ladd B."/>
            <person name="Jarett J.K."/>
            <person name="Geller-Mcgrath D.E."/>
            <person name="Sieber C.M.K."/>
            <person name="Emerson J.B."/>
            <person name="Anantharaman K."/>
            <person name="Thomas B.C."/>
            <person name="Malmstrom R."/>
            <person name="Stieglmeier M."/>
            <person name="Klingl A."/>
            <person name="Woyke T."/>
            <person name="Ryan C.M."/>
            <person name="Banfield J.F."/>
        </authorList>
    </citation>
    <scope>NUCLEOTIDE SEQUENCE [LARGE SCALE GENOMIC DNA]</scope>
</reference>
<evidence type="ECO:0000259" key="2">
    <source>
        <dbReference type="PROSITE" id="PS51411"/>
    </source>
</evidence>
<dbReference type="EMBL" id="PEWD01000098">
    <property type="protein sequence ID" value="PIU68150.1"/>
    <property type="molecule type" value="Genomic_DNA"/>
</dbReference>
<dbReference type="InterPro" id="IPR007557">
    <property type="entry name" value="PSP1_C"/>
</dbReference>
<dbReference type="GO" id="GO:0005737">
    <property type="term" value="C:cytoplasm"/>
    <property type="evidence" value="ECO:0007669"/>
    <property type="project" value="TreeGrafter"/>
</dbReference>
<evidence type="ECO:0000313" key="3">
    <source>
        <dbReference type="EMBL" id="PIU68150.1"/>
    </source>
</evidence>
<organism evidence="3 4">
    <name type="scientific">candidate division WWE3 bacterium CG06_land_8_20_14_3_00_42_16</name>
    <dbReference type="NCBI Taxonomy" id="1975083"/>
    <lineage>
        <taxon>Bacteria</taxon>
        <taxon>Katanobacteria</taxon>
    </lineage>
</organism>
<feature type="compositionally biased region" description="Low complexity" evidence="1">
    <location>
        <begin position="173"/>
        <end position="185"/>
    </location>
</feature>
<feature type="compositionally biased region" description="Basic and acidic residues" evidence="1">
    <location>
        <begin position="193"/>
        <end position="202"/>
    </location>
</feature>
<gene>
    <name evidence="3" type="ORF">COS81_04985</name>
</gene>
<dbReference type="Pfam" id="PF04468">
    <property type="entry name" value="PSP1"/>
    <property type="match status" value="1"/>
</dbReference>
<dbReference type="PANTHER" id="PTHR43830:SF3">
    <property type="entry name" value="PROTEIN PSP1"/>
    <property type="match status" value="1"/>
</dbReference>
<dbReference type="InterPro" id="IPR047767">
    <property type="entry name" value="PSP1-like"/>
</dbReference>
<accession>A0A2M7ALL3</accession>
<protein>
    <recommendedName>
        <fullName evidence="2">PSP1 C-terminal domain-containing protein</fullName>
    </recommendedName>
</protein>